<evidence type="ECO:0000313" key="2">
    <source>
        <dbReference type="EMBL" id="MCY1719314.1"/>
    </source>
</evidence>
<name>A0A9X3F2F8_9BACT</name>
<proteinExistence type="predicted"/>
<dbReference type="AlphaFoldDB" id="A0A9X3F2F8"/>
<sequence>MKFVAKILVSCIIFLTASNLKAQTETYLQPFSGLLILNPAFAGYDKNTSFHSGNQYYSPAKDQSLNLFYVTYDTYSDKLKGGLGLTFQHGLIGDQNITLSKLGTSYAGSEIRTTIGSLIPSISAELSLATKQWHTYLIDRIFDPKGDMPSPPGKQFNRYYIFKPGIGLLYELNSSIWGFAASFPLQFSLSDDTAEGIQNAGEIPVSLSFYFSKKVRGNRNGLASKQFLAYPEVILFYNKAFLLSRVSLYIEQENKVYGIFIQNDFTYNIHCIGGTFGWRRNNFKINLNTGVGIPGISNNIGVTGELSLNIIIPPVDYSKINPWAPKRKLD</sequence>
<comment type="caution">
    <text evidence="2">The sequence shown here is derived from an EMBL/GenBank/DDBJ whole genome shotgun (WGS) entry which is preliminary data.</text>
</comment>
<organism evidence="2 3">
    <name type="scientific">Draconibacterium aestuarii</name>
    <dbReference type="NCBI Taxonomy" id="2998507"/>
    <lineage>
        <taxon>Bacteria</taxon>
        <taxon>Pseudomonadati</taxon>
        <taxon>Bacteroidota</taxon>
        <taxon>Bacteroidia</taxon>
        <taxon>Marinilabiliales</taxon>
        <taxon>Prolixibacteraceae</taxon>
        <taxon>Draconibacterium</taxon>
    </lineage>
</organism>
<protein>
    <recommendedName>
        <fullName evidence="4">Type IX secretion system membrane protein PorP/SprF</fullName>
    </recommendedName>
</protein>
<keyword evidence="1" id="KW-0732">Signal</keyword>
<evidence type="ECO:0008006" key="4">
    <source>
        <dbReference type="Google" id="ProtNLM"/>
    </source>
</evidence>
<reference evidence="2" key="1">
    <citation type="submission" date="2022-11" db="EMBL/GenBank/DDBJ databases">
        <title>Marilongibacter aestuarii gen. nov., sp. nov., isolated from tidal flat sediment.</title>
        <authorList>
            <person name="Jiayan W."/>
        </authorList>
    </citation>
    <scope>NUCLEOTIDE SEQUENCE</scope>
    <source>
        <strain evidence="2">Z1-6</strain>
    </source>
</reference>
<evidence type="ECO:0000313" key="3">
    <source>
        <dbReference type="Proteomes" id="UP001145087"/>
    </source>
</evidence>
<gene>
    <name evidence="2" type="ORF">OU798_03120</name>
</gene>
<dbReference type="Proteomes" id="UP001145087">
    <property type="component" value="Unassembled WGS sequence"/>
</dbReference>
<feature type="signal peptide" evidence="1">
    <location>
        <begin position="1"/>
        <end position="22"/>
    </location>
</feature>
<feature type="chain" id="PRO_5040905791" description="Type IX secretion system membrane protein PorP/SprF" evidence="1">
    <location>
        <begin position="23"/>
        <end position="330"/>
    </location>
</feature>
<evidence type="ECO:0000256" key="1">
    <source>
        <dbReference type="SAM" id="SignalP"/>
    </source>
</evidence>
<keyword evidence="3" id="KW-1185">Reference proteome</keyword>
<dbReference type="EMBL" id="JAPOHD010000007">
    <property type="protein sequence ID" value="MCY1719314.1"/>
    <property type="molecule type" value="Genomic_DNA"/>
</dbReference>
<accession>A0A9X3F2F8</accession>
<dbReference type="RefSeq" id="WP_343331652.1">
    <property type="nucleotide sequence ID" value="NZ_JAPOHD010000007.1"/>
</dbReference>